<evidence type="ECO:0000313" key="3">
    <source>
        <dbReference type="EMBL" id="WZN39734.1"/>
    </source>
</evidence>
<sequence>MKKWSKTAGVLFIALCLAACGEADRTPSGVLGKDEMRDILLDMNYADVYAREQVPEGRSPADMNEATRDSAVKTFYAQILMLHNTNRETFMKSWQFYESHPDRLEAIYKEMGEIVKRKREVIDSTDKARMERELRKTGRTRMDSLFWPVPDSLKLNIF</sequence>
<name>A0ABZ2YK10_9BACT</name>
<feature type="domain" description="DUF4296" evidence="2">
    <location>
        <begin position="27"/>
        <end position="119"/>
    </location>
</feature>
<evidence type="ECO:0000313" key="4">
    <source>
        <dbReference type="Proteomes" id="UP001485459"/>
    </source>
</evidence>
<evidence type="ECO:0000256" key="1">
    <source>
        <dbReference type="SAM" id="SignalP"/>
    </source>
</evidence>
<feature type="chain" id="PRO_5046882447" evidence="1">
    <location>
        <begin position="22"/>
        <end position="158"/>
    </location>
</feature>
<keyword evidence="1" id="KW-0732">Signal</keyword>
<gene>
    <name evidence="3" type="ORF">WJU16_17275</name>
</gene>
<protein>
    <submittedName>
        <fullName evidence="3">DUF4296 domain-containing protein</fullName>
    </submittedName>
</protein>
<evidence type="ECO:0000259" key="2">
    <source>
        <dbReference type="Pfam" id="PF14129"/>
    </source>
</evidence>
<dbReference type="Proteomes" id="UP001485459">
    <property type="component" value="Chromosome"/>
</dbReference>
<keyword evidence="4" id="KW-1185">Reference proteome</keyword>
<proteinExistence type="predicted"/>
<reference evidence="4" key="1">
    <citation type="submission" date="2024-03" db="EMBL/GenBank/DDBJ databases">
        <title>Chitinophaga horti sp. nov., isolated from garden soil.</title>
        <authorList>
            <person name="Lee D.S."/>
            <person name="Han D.M."/>
            <person name="Baek J.H."/>
            <person name="Choi D.G."/>
            <person name="Jeon J.H."/>
            <person name="Jeon C.O."/>
        </authorList>
    </citation>
    <scope>NUCLEOTIDE SEQUENCE [LARGE SCALE GENOMIC DNA]</scope>
    <source>
        <strain evidence="4">GPA1</strain>
    </source>
</reference>
<feature type="signal peptide" evidence="1">
    <location>
        <begin position="1"/>
        <end position="21"/>
    </location>
</feature>
<dbReference type="InterPro" id="IPR025381">
    <property type="entry name" value="DUF4296"/>
</dbReference>
<organism evidence="3 4">
    <name type="scientific">Chitinophaga pollutisoli</name>
    <dbReference type="NCBI Taxonomy" id="3133966"/>
    <lineage>
        <taxon>Bacteria</taxon>
        <taxon>Pseudomonadati</taxon>
        <taxon>Bacteroidota</taxon>
        <taxon>Chitinophagia</taxon>
        <taxon>Chitinophagales</taxon>
        <taxon>Chitinophagaceae</taxon>
        <taxon>Chitinophaga</taxon>
    </lineage>
</organism>
<dbReference type="Pfam" id="PF14129">
    <property type="entry name" value="DUF4296"/>
    <property type="match status" value="1"/>
</dbReference>
<accession>A0ABZ2YK10</accession>
<dbReference type="EMBL" id="CP149822">
    <property type="protein sequence ID" value="WZN39734.1"/>
    <property type="molecule type" value="Genomic_DNA"/>
</dbReference>
<dbReference type="RefSeq" id="WP_341834706.1">
    <property type="nucleotide sequence ID" value="NZ_CP149822.1"/>
</dbReference>